<sequence>MVSDQEIAEGLETLLHQSNPGSLTSLNGIVQQLEAKLGLDLSHKAGFIRDHITFLHRSHHLPKDHFAPQPHPQFPNIPHPRQVLHPHVVLQQQPHLSHHQHNPYPPPLPLQPQVKHSQLQPLPKGGDDAPNSSANASEMPKPSTLTGTKRRGGPGGLNKACGVSPELQTIVGGPAISRTEIVKQLWAYIRKHNLQDPGNKRNIICDDALRLVFETDCTDMFNMNKLLAKHIFSLDPMKESGQAKKLKVEKESPKENTVTGYFNVVLSNKLVNFLGTGEREMLLSEALRRVWDYIKVNQLEDPLDSSVIHCDAKLQDVLGRERISSSEMQEILSCQHLFKK</sequence>
<evidence type="ECO:0000313" key="4">
    <source>
        <dbReference type="Proteomes" id="UP000834106"/>
    </source>
</evidence>
<dbReference type="Pfam" id="PF08766">
    <property type="entry name" value="DEK_C"/>
    <property type="match status" value="1"/>
</dbReference>
<evidence type="ECO:0000256" key="1">
    <source>
        <dbReference type="SAM" id="MobiDB-lite"/>
    </source>
</evidence>
<dbReference type="EMBL" id="OU503039">
    <property type="protein sequence ID" value="CAI9760244.1"/>
    <property type="molecule type" value="Genomic_DNA"/>
</dbReference>
<dbReference type="InterPro" id="IPR036885">
    <property type="entry name" value="SWIB_MDM2_dom_sf"/>
</dbReference>
<organism evidence="3 4">
    <name type="scientific">Fraxinus pennsylvanica</name>
    <dbReference type="NCBI Taxonomy" id="56036"/>
    <lineage>
        <taxon>Eukaryota</taxon>
        <taxon>Viridiplantae</taxon>
        <taxon>Streptophyta</taxon>
        <taxon>Embryophyta</taxon>
        <taxon>Tracheophyta</taxon>
        <taxon>Spermatophyta</taxon>
        <taxon>Magnoliopsida</taxon>
        <taxon>eudicotyledons</taxon>
        <taxon>Gunneridae</taxon>
        <taxon>Pentapetalae</taxon>
        <taxon>asterids</taxon>
        <taxon>lamiids</taxon>
        <taxon>Lamiales</taxon>
        <taxon>Oleaceae</taxon>
        <taxon>Oleeae</taxon>
        <taxon>Fraxinus</taxon>
    </lineage>
</organism>
<feature type="domain" description="SWIB" evidence="2">
    <location>
        <begin position="157"/>
        <end position="236"/>
    </location>
</feature>
<dbReference type="InterPro" id="IPR003121">
    <property type="entry name" value="SWIB_MDM2_domain"/>
</dbReference>
<name>A0AAD1YZS5_9LAMI</name>
<dbReference type="CDD" id="cd10567">
    <property type="entry name" value="SWIB-MDM2_like"/>
    <property type="match status" value="2"/>
</dbReference>
<evidence type="ECO:0000259" key="2">
    <source>
        <dbReference type="SMART" id="SM00151"/>
    </source>
</evidence>
<gene>
    <name evidence="3" type="ORF">FPE_LOCUS7674</name>
</gene>
<feature type="region of interest" description="Disordered" evidence="1">
    <location>
        <begin position="91"/>
        <end position="162"/>
    </location>
</feature>
<dbReference type="SUPFAM" id="SSF47592">
    <property type="entry name" value="SWIB/MDM2 domain"/>
    <property type="match status" value="2"/>
</dbReference>
<accession>A0AAD1YZS5</accession>
<dbReference type="Gene3D" id="1.10.245.10">
    <property type="entry name" value="SWIB/MDM2 domain"/>
    <property type="match status" value="2"/>
</dbReference>
<protein>
    <recommendedName>
        <fullName evidence="2">SWIB domain-containing protein</fullName>
    </recommendedName>
</protein>
<dbReference type="Pfam" id="PF02201">
    <property type="entry name" value="SWIB"/>
    <property type="match status" value="2"/>
</dbReference>
<evidence type="ECO:0000313" key="3">
    <source>
        <dbReference type="EMBL" id="CAI9760244.1"/>
    </source>
</evidence>
<dbReference type="Proteomes" id="UP000834106">
    <property type="component" value="Chromosome 4"/>
</dbReference>
<dbReference type="PANTHER" id="PTHR13844">
    <property type="entry name" value="SWI/SNF-RELATED MATRIX-ASSOCIATED ACTIN-DEPENDENT REGULATOR OF CHROMATIN SUBFAMILY D"/>
    <property type="match status" value="1"/>
</dbReference>
<feature type="domain" description="SWIB" evidence="2">
    <location>
        <begin position="263"/>
        <end position="340"/>
    </location>
</feature>
<dbReference type="InterPro" id="IPR019835">
    <property type="entry name" value="SWIB_domain"/>
</dbReference>
<dbReference type="InterPro" id="IPR014876">
    <property type="entry name" value="DEK_C"/>
</dbReference>
<dbReference type="AlphaFoldDB" id="A0AAD1YZS5"/>
<keyword evidence="4" id="KW-1185">Reference proteome</keyword>
<proteinExistence type="predicted"/>
<reference evidence="3" key="1">
    <citation type="submission" date="2023-05" db="EMBL/GenBank/DDBJ databases">
        <authorList>
            <person name="Huff M."/>
        </authorList>
    </citation>
    <scope>NUCLEOTIDE SEQUENCE</scope>
</reference>
<dbReference type="SMART" id="SM00151">
    <property type="entry name" value="SWIB"/>
    <property type="match status" value="2"/>
</dbReference>